<dbReference type="PATRIC" id="fig|1284664.3.peg.6543"/>
<dbReference type="EMBL" id="AOHP01000169">
    <property type="protein sequence ID" value="EMF20397.1"/>
    <property type="molecule type" value="Genomic_DNA"/>
</dbReference>
<reference evidence="1 2" key="1">
    <citation type="journal article" date="2013" name="Genome Announc.">
        <title>Draft Genome Sequence of Streptomyces gancidicus Strain BKS 13-15.</title>
        <authorList>
            <person name="Kumar S."/>
            <person name="Kaur N."/>
            <person name="Singh N.K."/>
            <person name="Raghava G.P."/>
            <person name="Mayilraj S."/>
        </authorList>
    </citation>
    <scope>NUCLEOTIDE SEQUENCE [LARGE SCALE GENOMIC DNA]</scope>
    <source>
        <strain evidence="1 2">BKS 13-15</strain>
    </source>
</reference>
<evidence type="ECO:0000313" key="2">
    <source>
        <dbReference type="Proteomes" id="UP000011732"/>
    </source>
</evidence>
<dbReference type="RefSeq" id="WP_006136762.1">
    <property type="nucleotide sequence ID" value="NZ_AOHP01000169.1"/>
</dbReference>
<name>M3DFI0_STREZ</name>
<keyword evidence="2" id="KW-1185">Reference proteome</keyword>
<gene>
    <name evidence="1" type="ORF">H114_32679</name>
</gene>
<dbReference type="Proteomes" id="UP000011732">
    <property type="component" value="Unassembled WGS sequence"/>
</dbReference>
<protein>
    <submittedName>
        <fullName evidence="1">Gp1</fullName>
    </submittedName>
</protein>
<accession>M3DFI0</accession>
<dbReference type="AlphaFoldDB" id="M3DFI0"/>
<sequence length="208" mass="22612">MTQATYVRTDFLPLDQLTPFEGNAKVGNVPAILSSLRRNGQYRSLIIRDEGDGRLVILAGNHTAKALASHGEGPCDYRPKVGGVERPCGICQNQPWQPGARCEVITCDDDTARRINIADNRTADLGTYDQDALAELLSYLDDDFEGTGYSDDEVTRLVHTDLPEGFEEYGEEIADKAGTTSREPATAFVHTCPNCGHEFQTGATGTDA</sequence>
<evidence type="ECO:0000313" key="1">
    <source>
        <dbReference type="EMBL" id="EMF20397.1"/>
    </source>
</evidence>
<comment type="caution">
    <text evidence="1">The sequence shown here is derived from an EMBL/GenBank/DDBJ whole genome shotgun (WGS) entry which is preliminary data.</text>
</comment>
<proteinExistence type="predicted"/>
<organism evidence="1 2">
    <name type="scientific">Streptomyces gancidicus BKS 13-15</name>
    <dbReference type="NCBI Taxonomy" id="1284664"/>
    <lineage>
        <taxon>Bacteria</taxon>
        <taxon>Bacillati</taxon>
        <taxon>Actinomycetota</taxon>
        <taxon>Actinomycetes</taxon>
        <taxon>Kitasatosporales</taxon>
        <taxon>Streptomycetaceae</taxon>
        <taxon>Streptomyces</taxon>
        <taxon>Streptomyces pseudogriseolus group</taxon>
    </lineage>
</organism>
<dbReference type="OrthoDB" id="9773060at2"/>